<sequence>MAIIYARDNQFHGRGVNLAVISIVFTLVAVCLVASRLTSRSSAGRKLHEDDYAIIASVVFSIGLGISNVVSVAHGAGKVSTSLSTDDVRVALQAFWAAQILYKFTITLTKTSICLLYLRIFTTKKFRQTVHIIMAYVILYAFASIIATIVQCTPLERIWDHAVPGTCINLTAFWYANASANIIGDFLILALPMPVVRSLQLPQRQRLGLMMVFALGGFVCITSILRMTTLNTGSKSRDQIYGTLDSTIWTTIEANTAIICACLPMLKSPLAALFPRLFPRGSANEYPNSSNAVRRRGAHLEDRHSPPDAYDGWGRLENKKPSQRTRMSTIISTPPAHKGSSLGSSSEDTFRADSQDVPMGNISKTTHVDVQYGNDRMEHPMMSPKTKEHVRSVSATHLVGEDFSFP</sequence>
<evidence type="ECO:0000259" key="8">
    <source>
        <dbReference type="Pfam" id="PF20684"/>
    </source>
</evidence>
<dbReference type="InterPro" id="IPR052337">
    <property type="entry name" value="SAT4-like"/>
</dbReference>
<feature type="transmembrane region" description="Helical" evidence="7">
    <location>
        <begin position="172"/>
        <end position="195"/>
    </location>
</feature>
<evidence type="ECO:0000256" key="2">
    <source>
        <dbReference type="ARBA" id="ARBA00022692"/>
    </source>
</evidence>
<evidence type="ECO:0000256" key="7">
    <source>
        <dbReference type="SAM" id="Phobius"/>
    </source>
</evidence>
<feature type="transmembrane region" description="Helical" evidence="7">
    <location>
        <begin position="207"/>
        <end position="227"/>
    </location>
</feature>
<accession>A0A8H3PHG2</accession>
<dbReference type="Pfam" id="PF20684">
    <property type="entry name" value="Fung_rhodopsin"/>
    <property type="match status" value="1"/>
</dbReference>
<keyword evidence="2 7" id="KW-0812">Transmembrane</keyword>
<evidence type="ECO:0000256" key="6">
    <source>
        <dbReference type="SAM" id="MobiDB-lite"/>
    </source>
</evidence>
<dbReference type="Proteomes" id="UP000664534">
    <property type="component" value="Unassembled WGS sequence"/>
</dbReference>
<comment type="subcellular location">
    <subcellularLocation>
        <location evidence="1">Membrane</location>
        <topology evidence="1">Multi-pass membrane protein</topology>
    </subcellularLocation>
</comment>
<keyword evidence="4 7" id="KW-0472">Membrane</keyword>
<keyword evidence="10" id="KW-1185">Reference proteome</keyword>
<dbReference type="OrthoDB" id="444631at2759"/>
<dbReference type="GO" id="GO:0016020">
    <property type="term" value="C:membrane"/>
    <property type="evidence" value="ECO:0007669"/>
    <property type="project" value="UniProtKB-SubCell"/>
</dbReference>
<evidence type="ECO:0000256" key="5">
    <source>
        <dbReference type="ARBA" id="ARBA00038359"/>
    </source>
</evidence>
<organism evidence="9 10">
    <name type="scientific">Imshaugia aleurites</name>
    <dbReference type="NCBI Taxonomy" id="172621"/>
    <lineage>
        <taxon>Eukaryota</taxon>
        <taxon>Fungi</taxon>
        <taxon>Dikarya</taxon>
        <taxon>Ascomycota</taxon>
        <taxon>Pezizomycotina</taxon>
        <taxon>Lecanoromycetes</taxon>
        <taxon>OSLEUM clade</taxon>
        <taxon>Lecanoromycetidae</taxon>
        <taxon>Lecanorales</taxon>
        <taxon>Lecanorineae</taxon>
        <taxon>Parmeliaceae</taxon>
        <taxon>Imshaugia</taxon>
    </lineage>
</organism>
<dbReference type="PANTHER" id="PTHR33048:SF47">
    <property type="entry name" value="INTEGRAL MEMBRANE PROTEIN-RELATED"/>
    <property type="match status" value="1"/>
</dbReference>
<evidence type="ECO:0000313" key="9">
    <source>
        <dbReference type="EMBL" id="CAF9940773.1"/>
    </source>
</evidence>
<reference evidence="9" key="1">
    <citation type="submission" date="2021-03" db="EMBL/GenBank/DDBJ databases">
        <authorList>
            <person name="Tagirdzhanova G."/>
        </authorList>
    </citation>
    <scope>NUCLEOTIDE SEQUENCE</scope>
</reference>
<feature type="transmembrane region" description="Helical" evidence="7">
    <location>
        <begin position="130"/>
        <end position="152"/>
    </location>
</feature>
<dbReference type="AlphaFoldDB" id="A0A8H3PHG2"/>
<evidence type="ECO:0000256" key="1">
    <source>
        <dbReference type="ARBA" id="ARBA00004141"/>
    </source>
</evidence>
<evidence type="ECO:0000256" key="4">
    <source>
        <dbReference type="ARBA" id="ARBA00023136"/>
    </source>
</evidence>
<feature type="transmembrane region" description="Helical" evidence="7">
    <location>
        <begin position="96"/>
        <end position="118"/>
    </location>
</feature>
<evidence type="ECO:0000256" key="3">
    <source>
        <dbReference type="ARBA" id="ARBA00022989"/>
    </source>
</evidence>
<gene>
    <name evidence="9" type="ORF">IMSHALPRED_002166</name>
</gene>
<comment type="caution">
    <text evidence="9">The sequence shown here is derived from an EMBL/GenBank/DDBJ whole genome shotgun (WGS) entry which is preliminary data.</text>
</comment>
<evidence type="ECO:0000313" key="10">
    <source>
        <dbReference type="Proteomes" id="UP000664534"/>
    </source>
</evidence>
<feature type="transmembrane region" description="Helical" evidence="7">
    <location>
        <begin position="54"/>
        <end position="76"/>
    </location>
</feature>
<feature type="transmembrane region" description="Helical" evidence="7">
    <location>
        <begin position="15"/>
        <end position="34"/>
    </location>
</feature>
<feature type="region of interest" description="Disordered" evidence="6">
    <location>
        <begin position="288"/>
        <end position="361"/>
    </location>
</feature>
<dbReference type="InterPro" id="IPR049326">
    <property type="entry name" value="Rhodopsin_dom_fungi"/>
</dbReference>
<dbReference type="PANTHER" id="PTHR33048">
    <property type="entry name" value="PTH11-LIKE INTEGRAL MEMBRANE PROTEIN (AFU_ORTHOLOGUE AFUA_5G11245)"/>
    <property type="match status" value="1"/>
</dbReference>
<keyword evidence="3 7" id="KW-1133">Transmembrane helix</keyword>
<comment type="similarity">
    <text evidence="5">Belongs to the SAT4 family.</text>
</comment>
<feature type="domain" description="Rhodopsin" evidence="8">
    <location>
        <begin position="36"/>
        <end position="271"/>
    </location>
</feature>
<protein>
    <recommendedName>
        <fullName evidence="8">Rhodopsin domain-containing protein</fullName>
    </recommendedName>
</protein>
<name>A0A8H3PHG2_9LECA</name>
<proteinExistence type="inferred from homology"/>
<dbReference type="EMBL" id="CAJPDT010000136">
    <property type="protein sequence ID" value="CAF9940773.1"/>
    <property type="molecule type" value="Genomic_DNA"/>
</dbReference>